<dbReference type="Proteomes" id="UP000035932">
    <property type="component" value="Unassembled WGS sequence"/>
</dbReference>
<evidence type="ECO:0000256" key="1">
    <source>
        <dbReference type="ARBA" id="ARBA00023125"/>
    </source>
</evidence>
<dbReference type="AlphaFoldDB" id="A0A0J7ACF8"/>
<dbReference type="EMBL" id="LFML01000119">
    <property type="protein sequence ID" value="KMO94931.1"/>
    <property type="molecule type" value="Genomic_DNA"/>
</dbReference>
<feature type="region of interest" description="Disordered" evidence="2">
    <location>
        <begin position="284"/>
        <end position="341"/>
    </location>
</feature>
<evidence type="ECO:0000259" key="3">
    <source>
        <dbReference type="Pfam" id="PF12625"/>
    </source>
</evidence>
<organism evidence="4 5">
    <name type="scientific">Streptomyces roseus</name>
    <dbReference type="NCBI Taxonomy" id="66430"/>
    <lineage>
        <taxon>Bacteria</taxon>
        <taxon>Bacillati</taxon>
        <taxon>Actinomycetota</taxon>
        <taxon>Actinomycetes</taxon>
        <taxon>Kitasatosporales</taxon>
        <taxon>Streptomycetaceae</taxon>
        <taxon>Streptomyces</taxon>
    </lineage>
</organism>
<dbReference type="PANTHER" id="PTHR47894:SF1">
    <property type="entry name" value="HTH-TYPE TRANSCRIPTIONAL REGULATOR VQSM"/>
    <property type="match status" value="1"/>
</dbReference>
<keyword evidence="5" id="KW-1185">Reference proteome</keyword>
<name>A0A0J7ACF8_9ACTN</name>
<dbReference type="STRING" id="66430.ACS04_26160"/>
<reference evidence="4 5" key="1">
    <citation type="submission" date="2015-06" db="EMBL/GenBank/DDBJ databases">
        <title>Recapitulation of the evolution of biosynthetic gene clusters reveals hidden chemical diversity on bacterial genomes.</title>
        <authorList>
            <person name="Cruz-Morales P."/>
            <person name="Martinez-Guerrero C."/>
            <person name="Morales-Escalante M.A."/>
            <person name="Yanez-Guerra L.A."/>
            <person name="Kopp J.F."/>
            <person name="Feldmann J."/>
            <person name="Ramos-Aboites H.E."/>
            <person name="Barona-Gomez F."/>
        </authorList>
    </citation>
    <scope>NUCLEOTIDE SEQUENCE [LARGE SCALE GENOMIC DNA]</scope>
    <source>
        <strain evidence="4 5">ATCC 31245</strain>
    </source>
</reference>
<proteinExistence type="predicted"/>
<gene>
    <name evidence="4" type="ORF">ACS04_26160</name>
</gene>
<accession>A0A0J7ACF8</accession>
<comment type="caution">
    <text evidence="4">The sequence shown here is derived from an EMBL/GenBank/DDBJ whole genome shotgun (WGS) entry which is preliminary data.</text>
</comment>
<feature type="domain" description="HTH-type transcriptional regulator AraC-type N-terminal" evidence="3">
    <location>
        <begin position="29"/>
        <end position="201"/>
    </location>
</feature>
<dbReference type="InterPro" id="IPR032687">
    <property type="entry name" value="AraC-type_N"/>
</dbReference>
<dbReference type="PANTHER" id="PTHR47894">
    <property type="entry name" value="HTH-TYPE TRANSCRIPTIONAL REGULATOR GADX"/>
    <property type="match status" value="1"/>
</dbReference>
<sequence>MRAVLSAAPDAGGALDAAAGRGGPAGPGAWASPLDRLPFTEVRALWDAVIGVGGASRRGGDPHAGLRVGDAIEPGSLHVLGHVVLTCASLADAVEAAVRYHPLVSQAGTVTAHRGARTTRVRYRPTVDPATMHPQQVEAVLTGMVRAARWIAGDGWAPLSVSFAHARTGSAEPYARVLGCAVAFDAAENAITVDNRDLDRPRAPYDRELGALHRDYADRLLRELSTSVPPAERVRTWLDRAPLDAVGPADAGRDVHVSPRTLRRALHQEGTSWRALLARTAGRTGLRAGSRRATGRPPAQVAECSGGRARRRTRREVRAPARYRRGQVERSRTGVGVPGRPVLAGDAPHHLELVAVGVLGVEGLGDHVVARADQRTALGQLLPELRELAERAHFPGQVVEADPALLGTGRVGADREQSEVVVVVAAGGAQEGGATGDQVVDLESEDVGVERD</sequence>
<evidence type="ECO:0000256" key="2">
    <source>
        <dbReference type="SAM" id="MobiDB-lite"/>
    </source>
</evidence>
<evidence type="ECO:0000313" key="5">
    <source>
        <dbReference type="Proteomes" id="UP000035932"/>
    </source>
</evidence>
<dbReference type="Pfam" id="PF12625">
    <property type="entry name" value="Arabinose_bd"/>
    <property type="match status" value="1"/>
</dbReference>
<feature type="compositionally biased region" description="Basic residues" evidence="2">
    <location>
        <begin position="308"/>
        <end position="325"/>
    </location>
</feature>
<dbReference type="GO" id="GO:0005829">
    <property type="term" value="C:cytosol"/>
    <property type="evidence" value="ECO:0007669"/>
    <property type="project" value="TreeGrafter"/>
</dbReference>
<evidence type="ECO:0000313" key="4">
    <source>
        <dbReference type="EMBL" id="KMO94931.1"/>
    </source>
</evidence>
<protein>
    <recommendedName>
        <fullName evidence="3">HTH-type transcriptional regulator AraC-type N-terminal domain-containing protein</fullName>
    </recommendedName>
</protein>
<dbReference type="GO" id="GO:0003700">
    <property type="term" value="F:DNA-binding transcription factor activity"/>
    <property type="evidence" value="ECO:0007669"/>
    <property type="project" value="TreeGrafter"/>
</dbReference>
<dbReference type="GO" id="GO:0000976">
    <property type="term" value="F:transcription cis-regulatory region binding"/>
    <property type="evidence" value="ECO:0007669"/>
    <property type="project" value="TreeGrafter"/>
</dbReference>
<keyword evidence="1" id="KW-0238">DNA-binding</keyword>